<dbReference type="InterPro" id="IPR003837">
    <property type="entry name" value="GatC"/>
</dbReference>
<dbReference type="GO" id="GO:0050567">
    <property type="term" value="F:glutaminyl-tRNA synthase (glutamine-hydrolyzing) activity"/>
    <property type="evidence" value="ECO:0007669"/>
    <property type="project" value="UniProtKB-UniRule"/>
</dbReference>
<dbReference type="AlphaFoldDB" id="A0A1F5H4B6"/>
<dbReference type="EC" id="6.3.5.-" evidence="1"/>
<dbReference type="GO" id="GO:0070681">
    <property type="term" value="P:glutaminyl-tRNAGln biosynthesis via transamidation"/>
    <property type="evidence" value="ECO:0007669"/>
    <property type="project" value="TreeGrafter"/>
</dbReference>
<comment type="caution">
    <text evidence="2">The sequence shown here is derived from an EMBL/GenBank/DDBJ whole genome shotgun (WGS) entry which is preliminary data.</text>
</comment>
<dbReference type="GO" id="GO:0006450">
    <property type="term" value="P:regulation of translational fidelity"/>
    <property type="evidence" value="ECO:0007669"/>
    <property type="project" value="InterPro"/>
</dbReference>
<comment type="similarity">
    <text evidence="1">Belongs to the GatC family.</text>
</comment>
<dbReference type="HAMAP" id="MF_00122">
    <property type="entry name" value="GatC"/>
    <property type="match status" value="1"/>
</dbReference>
<protein>
    <recommendedName>
        <fullName evidence="1">Aspartyl/glutamyl-tRNA(Asn/Gln) amidotransferase subunit C</fullName>
        <shortName evidence="1">Asp/Glu-ADT subunit C</shortName>
        <ecNumber evidence="1">6.3.5.-</ecNumber>
    </recommendedName>
</protein>
<dbReference type="GO" id="GO:0005524">
    <property type="term" value="F:ATP binding"/>
    <property type="evidence" value="ECO:0007669"/>
    <property type="project" value="UniProtKB-KW"/>
</dbReference>
<sequence>MRNPKSVIDIDYVAKLANLPLTSSEKKTFEKQLKDVLGYVSKLQKVDTRKVEPIGHITGLVNVLREDKTRPSISQQEALANAPKTHNGFFEVDAIFEEE</sequence>
<dbReference type="NCBIfam" id="TIGR00135">
    <property type="entry name" value="gatC"/>
    <property type="match status" value="1"/>
</dbReference>
<dbReference type="InterPro" id="IPR036113">
    <property type="entry name" value="Asp/Glu-ADT_sf_sub_c"/>
</dbReference>
<evidence type="ECO:0000313" key="2">
    <source>
        <dbReference type="EMBL" id="OGD98983.1"/>
    </source>
</evidence>
<dbReference type="SUPFAM" id="SSF141000">
    <property type="entry name" value="Glu-tRNAGln amidotransferase C subunit"/>
    <property type="match status" value="1"/>
</dbReference>
<dbReference type="PANTHER" id="PTHR15004">
    <property type="entry name" value="GLUTAMYL-TRNA(GLN) AMIDOTRANSFERASE SUBUNIT C, MITOCHONDRIAL"/>
    <property type="match status" value="1"/>
</dbReference>
<gene>
    <name evidence="1" type="primary">gatC</name>
    <name evidence="2" type="ORF">A3B54_01340</name>
</gene>
<dbReference type="Proteomes" id="UP000177039">
    <property type="component" value="Unassembled WGS sequence"/>
</dbReference>
<dbReference type="GO" id="GO:0050566">
    <property type="term" value="F:asparaginyl-tRNA synthase (glutamine-hydrolyzing) activity"/>
    <property type="evidence" value="ECO:0007669"/>
    <property type="project" value="RHEA"/>
</dbReference>
<reference evidence="2 3" key="1">
    <citation type="journal article" date="2016" name="Nat. Commun.">
        <title>Thousands of microbial genomes shed light on interconnected biogeochemical processes in an aquifer system.</title>
        <authorList>
            <person name="Anantharaman K."/>
            <person name="Brown C.T."/>
            <person name="Hug L.A."/>
            <person name="Sharon I."/>
            <person name="Castelle C.J."/>
            <person name="Probst A.J."/>
            <person name="Thomas B.C."/>
            <person name="Singh A."/>
            <person name="Wilkins M.J."/>
            <person name="Karaoz U."/>
            <person name="Brodie E.L."/>
            <person name="Williams K.H."/>
            <person name="Hubbard S.S."/>
            <person name="Banfield J.F."/>
        </authorList>
    </citation>
    <scope>NUCLEOTIDE SEQUENCE [LARGE SCALE GENOMIC DNA]</scope>
</reference>
<dbReference type="EMBL" id="MFBT01000027">
    <property type="protein sequence ID" value="OGD98983.1"/>
    <property type="molecule type" value="Genomic_DNA"/>
</dbReference>
<comment type="function">
    <text evidence="1">Allows the formation of correctly charged Asn-tRNA(Asn) or Gln-tRNA(Gln) through the transamidation of misacylated Asp-tRNA(Asn) or Glu-tRNA(Gln) in organisms which lack either or both of asparaginyl-tRNA or glutaminyl-tRNA synthetases. The reaction takes place in the presence of glutamine and ATP through an activated phospho-Asp-tRNA(Asn) or phospho-Glu-tRNA(Gln).</text>
</comment>
<comment type="subunit">
    <text evidence="1">Heterotrimer of A, B and C subunits.</text>
</comment>
<comment type="catalytic activity">
    <reaction evidence="1">
        <text>L-glutamyl-tRNA(Gln) + L-glutamine + ATP + H2O = L-glutaminyl-tRNA(Gln) + L-glutamate + ADP + phosphate + H(+)</text>
        <dbReference type="Rhea" id="RHEA:17521"/>
        <dbReference type="Rhea" id="RHEA-COMP:9681"/>
        <dbReference type="Rhea" id="RHEA-COMP:9684"/>
        <dbReference type="ChEBI" id="CHEBI:15377"/>
        <dbReference type="ChEBI" id="CHEBI:15378"/>
        <dbReference type="ChEBI" id="CHEBI:29985"/>
        <dbReference type="ChEBI" id="CHEBI:30616"/>
        <dbReference type="ChEBI" id="CHEBI:43474"/>
        <dbReference type="ChEBI" id="CHEBI:58359"/>
        <dbReference type="ChEBI" id="CHEBI:78520"/>
        <dbReference type="ChEBI" id="CHEBI:78521"/>
        <dbReference type="ChEBI" id="CHEBI:456216"/>
    </reaction>
</comment>
<keyword evidence="1" id="KW-0436">Ligase</keyword>
<keyword evidence="1" id="KW-0067">ATP-binding</keyword>
<dbReference type="Gene3D" id="1.10.20.60">
    <property type="entry name" value="Glu-tRNAGln amidotransferase C subunit, N-terminal domain"/>
    <property type="match status" value="1"/>
</dbReference>
<keyword evidence="1" id="KW-0547">Nucleotide-binding</keyword>
<comment type="catalytic activity">
    <reaction evidence="1">
        <text>L-aspartyl-tRNA(Asn) + L-glutamine + ATP + H2O = L-asparaginyl-tRNA(Asn) + L-glutamate + ADP + phosphate + 2 H(+)</text>
        <dbReference type="Rhea" id="RHEA:14513"/>
        <dbReference type="Rhea" id="RHEA-COMP:9674"/>
        <dbReference type="Rhea" id="RHEA-COMP:9677"/>
        <dbReference type="ChEBI" id="CHEBI:15377"/>
        <dbReference type="ChEBI" id="CHEBI:15378"/>
        <dbReference type="ChEBI" id="CHEBI:29985"/>
        <dbReference type="ChEBI" id="CHEBI:30616"/>
        <dbReference type="ChEBI" id="CHEBI:43474"/>
        <dbReference type="ChEBI" id="CHEBI:58359"/>
        <dbReference type="ChEBI" id="CHEBI:78515"/>
        <dbReference type="ChEBI" id="CHEBI:78516"/>
        <dbReference type="ChEBI" id="CHEBI:456216"/>
    </reaction>
</comment>
<accession>A0A1F5H4B6</accession>
<dbReference type="GO" id="GO:0006412">
    <property type="term" value="P:translation"/>
    <property type="evidence" value="ECO:0007669"/>
    <property type="project" value="UniProtKB-UniRule"/>
</dbReference>
<dbReference type="PANTHER" id="PTHR15004:SF0">
    <property type="entry name" value="GLUTAMYL-TRNA(GLN) AMIDOTRANSFERASE SUBUNIT C, MITOCHONDRIAL"/>
    <property type="match status" value="1"/>
</dbReference>
<proteinExistence type="inferred from homology"/>
<dbReference type="Pfam" id="PF02686">
    <property type="entry name" value="GatC"/>
    <property type="match status" value="1"/>
</dbReference>
<keyword evidence="1" id="KW-0648">Protein biosynthesis</keyword>
<name>A0A1F5H4B6_9BACT</name>
<evidence type="ECO:0000256" key="1">
    <source>
        <dbReference type="HAMAP-Rule" id="MF_00122"/>
    </source>
</evidence>
<organism evidence="2 3">
    <name type="scientific">Candidatus Curtissbacteria bacterium RIFCSPLOWO2_01_FULL_42_50</name>
    <dbReference type="NCBI Taxonomy" id="1797730"/>
    <lineage>
        <taxon>Bacteria</taxon>
        <taxon>Candidatus Curtissiibacteriota</taxon>
    </lineage>
</organism>
<evidence type="ECO:0000313" key="3">
    <source>
        <dbReference type="Proteomes" id="UP000177039"/>
    </source>
</evidence>